<dbReference type="EMBL" id="SACT01000006">
    <property type="protein sequence ID" value="RVT50035.1"/>
    <property type="molecule type" value="Genomic_DNA"/>
</dbReference>
<sequence length="366" mass="40141">MSYVGEPFAHDLFVSYSHGSDAEGEGLLRPWSTAFATELEKELRVDPRFRQSLSLFLDAKLRPGQGVDPMEGLTPQLTQQIAASALLLVLMSPDYVASEWCRRERDAWVAAQEALGLPTDGRVAVVRIWPTPEPWPTPLCDPQGVPLVGFLFHDDSLGADRPLGWADLGQGFGSDFRRALLSVVGRLGHHLDALRTQLGERRKAQEDAQRLQGPQGQSIYLHGRVDHRKAWEDAANALLSDGYSVVPGDPDPVEDDPRKLMQLRRARVETLADCDALLLLGTEDGRALDADLLAIGRYDRQSARARSHRLLPCGVLDTVGPPVATPVRRATARNLQTDWLDGTQPPWTPAVQHWLAAQGAAAAASE</sequence>
<dbReference type="Proteomes" id="UP000288178">
    <property type="component" value="Unassembled WGS sequence"/>
</dbReference>
<dbReference type="Pfam" id="PF01582">
    <property type="entry name" value="TIR"/>
    <property type="match status" value="1"/>
</dbReference>
<dbReference type="GO" id="GO:0007165">
    <property type="term" value="P:signal transduction"/>
    <property type="evidence" value="ECO:0007669"/>
    <property type="project" value="InterPro"/>
</dbReference>
<dbReference type="InterPro" id="IPR035897">
    <property type="entry name" value="Toll_tir_struct_dom_sf"/>
</dbReference>
<reference evidence="2 3" key="1">
    <citation type="submission" date="2019-01" db="EMBL/GenBank/DDBJ databases">
        <authorList>
            <person name="Chen W.-M."/>
        </authorList>
    </citation>
    <scope>NUCLEOTIDE SEQUENCE [LARGE SCALE GENOMIC DNA]</scope>
    <source>
        <strain evidence="2 3">ICH-3</strain>
    </source>
</reference>
<evidence type="ECO:0000313" key="3">
    <source>
        <dbReference type="Proteomes" id="UP000288178"/>
    </source>
</evidence>
<comment type="caution">
    <text evidence="2">The sequence shown here is derived from an EMBL/GenBank/DDBJ whole genome shotgun (WGS) entry which is preliminary data.</text>
</comment>
<accession>A0A3S2TLB6</accession>
<dbReference type="AlphaFoldDB" id="A0A3S2TLB6"/>
<keyword evidence="3" id="KW-1185">Reference proteome</keyword>
<protein>
    <submittedName>
        <fullName evidence="2">TIR domain-containing protein</fullName>
    </submittedName>
</protein>
<dbReference type="Gene3D" id="3.40.50.10140">
    <property type="entry name" value="Toll/interleukin-1 receptor homology (TIR) domain"/>
    <property type="match status" value="1"/>
</dbReference>
<evidence type="ECO:0000313" key="2">
    <source>
        <dbReference type="EMBL" id="RVT50035.1"/>
    </source>
</evidence>
<dbReference type="RefSeq" id="WP_128199545.1">
    <property type="nucleotide sequence ID" value="NZ_SACT01000006.1"/>
</dbReference>
<gene>
    <name evidence="2" type="ORF">ENE75_17095</name>
</gene>
<proteinExistence type="predicted"/>
<dbReference type="SUPFAM" id="SSF52200">
    <property type="entry name" value="Toll/Interleukin receptor TIR domain"/>
    <property type="match status" value="1"/>
</dbReference>
<dbReference type="OrthoDB" id="104289at2"/>
<name>A0A3S2TLB6_9BURK</name>
<feature type="domain" description="TIR" evidence="1">
    <location>
        <begin position="8"/>
        <end position="172"/>
    </location>
</feature>
<evidence type="ECO:0000259" key="1">
    <source>
        <dbReference type="PROSITE" id="PS50104"/>
    </source>
</evidence>
<dbReference type="PROSITE" id="PS50104">
    <property type="entry name" value="TIR"/>
    <property type="match status" value="1"/>
</dbReference>
<organism evidence="2 3">
    <name type="scientific">Rubrivivax albus</name>
    <dbReference type="NCBI Taxonomy" id="2499835"/>
    <lineage>
        <taxon>Bacteria</taxon>
        <taxon>Pseudomonadati</taxon>
        <taxon>Pseudomonadota</taxon>
        <taxon>Betaproteobacteria</taxon>
        <taxon>Burkholderiales</taxon>
        <taxon>Sphaerotilaceae</taxon>
        <taxon>Rubrivivax</taxon>
    </lineage>
</organism>
<dbReference type="InterPro" id="IPR000157">
    <property type="entry name" value="TIR_dom"/>
</dbReference>